<reference evidence="2" key="1">
    <citation type="submission" date="2023-03" db="EMBL/GenBank/DDBJ databases">
        <title>Massive genome expansion in bonnet fungi (Mycena s.s.) driven by repeated elements and novel gene families across ecological guilds.</title>
        <authorList>
            <consortium name="Lawrence Berkeley National Laboratory"/>
            <person name="Harder C.B."/>
            <person name="Miyauchi S."/>
            <person name="Viragh M."/>
            <person name="Kuo A."/>
            <person name="Thoen E."/>
            <person name="Andreopoulos B."/>
            <person name="Lu D."/>
            <person name="Skrede I."/>
            <person name="Drula E."/>
            <person name="Henrissat B."/>
            <person name="Morin E."/>
            <person name="Kohler A."/>
            <person name="Barry K."/>
            <person name="LaButti K."/>
            <person name="Morin E."/>
            <person name="Salamov A."/>
            <person name="Lipzen A."/>
            <person name="Mereny Z."/>
            <person name="Hegedus B."/>
            <person name="Baldrian P."/>
            <person name="Stursova M."/>
            <person name="Weitz H."/>
            <person name="Taylor A."/>
            <person name="Grigoriev I.V."/>
            <person name="Nagy L.G."/>
            <person name="Martin F."/>
            <person name="Kauserud H."/>
        </authorList>
    </citation>
    <scope>NUCLEOTIDE SEQUENCE</scope>
    <source>
        <strain evidence="2">CBHHK188m</strain>
    </source>
</reference>
<feature type="domain" description="Methyltransferase type 12" evidence="1">
    <location>
        <begin position="114"/>
        <end position="218"/>
    </location>
</feature>
<proteinExistence type="predicted"/>
<dbReference type="EMBL" id="JARJLG010000008">
    <property type="protein sequence ID" value="KAJ7778787.1"/>
    <property type="molecule type" value="Genomic_DNA"/>
</dbReference>
<gene>
    <name evidence="2" type="ORF">DFH07DRAFT_936438</name>
</gene>
<dbReference type="SUPFAM" id="SSF53335">
    <property type="entry name" value="S-adenosyl-L-methionine-dependent methyltransferases"/>
    <property type="match status" value="1"/>
</dbReference>
<dbReference type="CDD" id="cd02440">
    <property type="entry name" value="AdoMet_MTases"/>
    <property type="match status" value="1"/>
</dbReference>
<dbReference type="Pfam" id="PF08242">
    <property type="entry name" value="Methyltransf_12"/>
    <property type="match status" value="1"/>
</dbReference>
<comment type="caution">
    <text evidence="2">The sequence shown here is derived from an EMBL/GenBank/DDBJ whole genome shotgun (WGS) entry which is preliminary data.</text>
</comment>
<dbReference type="Pfam" id="PF11899">
    <property type="entry name" value="DUF3419"/>
    <property type="match status" value="1"/>
</dbReference>
<organism evidence="2 3">
    <name type="scientific">Mycena maculata</name>
    <dbReference type="NCBI Taxonomy" id="230809"/>
    <lineage>
        <taxon>Eukaryota</taxon>
        <taxon>Fungi</taxon>
        <taxon>Dikarya</taxon>
        <taxon>Basidiomycota</taxon>
        <taxon>Agaricomycotina</taxon>
        <taxon>Agaricomycetes</taxon>
        <taxon>Agaricomycetidae</taxon>
        <taxon>Agaricales</taxon>
        <taxon>Marasmiineae</taxon>
        <taxon>Mycenaceae</taxon>
        <taxon>Mycena</taxon>
    </lineage>
</organism>
<dbReference type="InterPro" id="IPR021829">
    <property type="entry name" value="DUF3419"/>
</dbReference>
<dbReference type="InterPro" id="IPR013217">
    <property type="entry name" value="Methyltransf_12"/>
</dbReference>
<sequence>MKPPGQLQFSLFEYMTLHIAVRAALLGACGVPVWVLSRRFRPQLRFMWYAMLQPWRAAKTGQKERLDDFYNGQAEIYDATRDRLTQGRESMLSLCASHLRVLNASSPKRRLVWVDIGGGTGSNIELMDKYFPISSFDAVYLIDLCEPLLEVARRRFATRGWENVTILCQDAQSFELPEWSDVIQVGEGVDLITLSYSLSMMDGFHCVLDRVHQSLSPQNSILGVVDFYTNEEPHYRRKNFEKPADGSKQEFTWFSRWFWRIFFDLDHVCLSPHRRSYLQHKFGTVKCYEERNTYIPFLVQIPYYVWIGRPRSCDVSKISQSLKDSEVKGTNLVSNKATSLGTFAPPLNHYYYHVGTPWRMPYYDNQVHEQFRTYIYSFTWEDPEEDMRHLDLTADDSVLAITSGGDSVLHYAISAGPARIHCVDMNPCQGHLVELKLAAIHALEYDEFFAMFGEGRHPDFRNLLDTKIAPHISAAAYEFWRTNDDAFSSAFYLRGYSGWAIYLMGLVFKLAGASQHVKDLCNAENLQEQERIWWTHLRPVMLNPVVVALLKHPTFCWNALGVPLNQRKMLLDDGGVYEYVRDSLDPLASTYLLKTGAYFYLLGLLGHYTHESCPAYLTRSGFAQLKANSSKAINAFRLHTDSLLNVFQSLPDKSLTRVIVMDHLDWFAPGSADVDAEIENLFRLLDVGGSVFWRSAARTPWYNANFAAAGFQLTALGVRTGPEIAIDRVNMYASFFKATKIK</sequence>
<dbReference type="PANTHER" id="PTHR47473">
    <property type="entry name" value="BTA1P"/>
    <property type="match status" value="1"/>
</dbReference>
<protein>
    <recommendedName>
        <fullName evidence="1">Methyltransferase type 12 domain-containing protein</fullName>
    </recommendedName>
</protein>
<evidence type="ECO:0000313" key="2">
    <source>
        <dbReference type="EMBL" id="KAJ7778787.1"/>
    </source>
</evidence>
<accession>A0AAD7K5W8</accession>
<dbReference type="Gene3D" id="3.40.50.150">
    <property type="entry name" value="Vaccinia Virus protein VP39"/>
    <property type="match status" value="1"/>
</dbReference>
<dbReference type="AlphaFoldDB" id="A0AAD7K5W8"/>
<dbReference type="InterPro" id="IPR029063">
    <property type="entry name" value="SAM-dependent_MTases_sf"/>
</dbReference>
<dbReference type="PANTHER" id="PTHR47473:SF1">
    <property type="entry name" value="METHYLTRANSFERASE DOMAIN-CONTAINING PROTEIN"/>
    <property type="match status" value="1"/>
</dbReference>
<keyword evidence="3" id="KW-1185">Reference proteome</keyword>
<dbReference type="Proteomes" id="UP001215280">
    <property type="component" value="Unassembled WGS sequence"/>
</dbReference>
<evidence type="ECO:0000259" key="1">
    <source>
        <dbReference type="Pfam" id="PF08242"/>
    </source>
</evidence>
<name>A0AAD7K5W8_9AGAR</name>
<evidence type="ECO:0000313" key="3">
    <source>
        <dbReference type="Proteomes" id="UP001215280"/>
    </source>
</evidence>